<evidence type="ECO:0000313" key="2">
    <source>
        <dbReference type="EMBL" id="CAK6449507.1"/>
    </source>
</evidence>
<reference evidence="2" key="1">
    <citation type="submission" date="2023-12" db="EMBL/GenBank/DDBJ databases">
        <authorList>
            <person name="Brown T."/>
        </authorList>
    </citation>
    <scope>NUCLEOTIDE SEQUENCE</scope>
</reference>
<feature type="transmembrane region" description="Helical" evidence="1">
    <location>
        <begin position="85"/>
        <end position="104"/>
    </location>
</feature>
<keyword evidence="1" id="KW-0812">Transmembrane</keyword>
<gene>
    <name evidence="2" type="ORF">MPIPNATIZW_LOCUS17813</name>
</gene>
<proteinExistence type="predicted"/>
<keyword evidence="1" id="KW-0472">Membrane</keyword>
<accession>A0ABP0AG56</accession>
<dbReference type="Proteomes" id="UP001314169">
    <property type="component" value="Chromosome 9"/>
</dbReference>
<evidence type="ECO:0000256" key="1">
    <source>
        <dbReference type="SAM" id="Phobius"/>
    </source>
</evidence>
<dbReference type="EMBL" id="OY882866">
    <property type="protein sequence ID" value="CAK6449507.1"/>
    <property type="molecule type" value="Genomic_DNA"/>
</dbReference>
<organism evidence="2 3">
    <name type="scientific">Pipistrellus nathusii</name>
    <name type="common">Nathusius' pipistrelle</name>
    <dbReference type="NCBI Taxonomy" id="59473"/>
    <lineage>
        <taxon>Eukaryota</taxon>
        <taxon>Metazoa</taxon>
        <taxon>Chordata</taxon>
        <taxon>Craniata</taxon>
        <taxon>Vertebrata</taxon>
        <taxon>Euteleostomi</taxon>
        <taxon>Mammalia</taxon>
        <taxon>Eutheria</taxon>
        <taxon>Laurasiatheria</taxon>
        <taxon>Chiroptera</taxon>
        <taxon>Yangochiroptera</taxon>
        <taxon>Vespertilionidae</taxon>
        <taxon>Pipistrellus</taxon>
    </lineage>
</organism>
<protein>
    <submittedName>
        <fullName evidence="2">Uncharacterized protein</fullName>
    </submittedName>
</protein>
<name>A0ABP0AG56_PIPNA</name>
<keyword evidence="3" id="KW-1185">Reference proteome</keyword>
<evidence type="ECO:0000313" key="3">
    <source>
        <dbReference type="Proteomes" id="UP001314169"/>
    </source>
</evidence>
<sequence>MPHFLMFSAAKVMVRYFTFVRVNASFPMNAAVNPNRNAHAQRDFPVVQTLAGQVSAALAWFHGKSAQQLHPAEAVALPTSLLSNFWGHALVGFAGFVLLILQLNSFQANKKGQMGIFRYCNNLFLE</sequence>
<keyword evidence="1" id="KW-1133">Transmembrane helix</keyword>